<feature type="chain" id="PRO_5010712720" evidence="1">
    <location>
        <begin position="24"/>
        <end position="241"/>
    </location>
</feature>
<dbReference type="AlphaFoldDB" id="A0A1W4X6I6"/>
<keyword evidence="3" id="KW-1185">Reference proteome</keyword>
<accession>A0A1W4X6I6</accession>
<keyword evidence="1" id="KW-0732">Signal</keyword>
<reference evidence="4" key="1">
    <citation type="submission" date="2025-08" db="UniProtKB">
        <authorList>
            <consortium name="RefSeq"/>
        </authorList>
    </citation>
    <scope>IDENTIFICATION</scope>
    <source>
        <tissue evidence="4">Entire body</tissue>
    </source>
</reference>
<dbReference type="PANTHER" id="PTHR21113:SF14">
    <property type="entry name" value="LP24064P"/>
    <property type="match status" value="1"/>
</dbReference>
<evidence type="ECO:0000313" key="3">
    <source>
        <dbReference type="Proteomes" id="UP000192223"/>
    </source>
</evidence>
<protein>
    <submittedName>
        <fullName evidence="4">Uncharacterized protein LOC108739172</fullName>
    </submittedName>
</protein>
<dbReference type="OrthoDB" id="64893at2759"/>
<gene>
    <name evidence="4" type="primary">LOC108739172</name>
</gene>
<evidence type="ECO:0000256" key="1">
    <source>
        <dbReference type="SAM" id="SignalP"/>
    </source>
</evidence>
<sequence length="241" mass="26657">MPKIVTVGFLLVFCAVFFDSVQGHGLLIDPPNRSSLWRFFSYLPVNYNDNQNFCGGFGVQWYQNEGKCGVCGDNYADPQPRNNENTGTYGNGVVTAQYLAGSILNVTVLLTANHLGYFTYSICALKDPNAHEPEECFVDLPLIDGTYKHSVDSEVNIYVNQIQLPANLTCDRCVLRWHYNTGNSWGFCNNGTSGIGCGPQEVFRSCSDISVIESDENYDGKVVENFNVISSKLNAVANSLR</sequence>
<name>A0A1W4X6I6_AGRPL</name>
<dbReference type="RefSeq" id="XP_018328442.1">
    <property type="nucleotide sequence ID" value="XM_018472940.2"/>
</dbReference>
<evidence type="ECO:0000313" key="4">
    <source>
        <dbReference type="RefSeq" id="XP_018328442.1"/>
    </source>
</evidence>
<dbReference type="GeneID" id="108739172"/>
<dbReference type="InParanoid" id="A0A1W4X6I6"/>
<dbReference type="KEGG" id="apln:108739172"/>
<dbReference type="PANTHER" id="PTHR21113">
    <property type="entry name" value="AGAP001705-PA"/>
    <property type="match status" value="1"/>
</dbReference>
<organism evidence="3 4">
    <name type="scientific">Agrilus planipennis</name>
    <name type="common">Emerald ash borer</name>
    <name type="synonym">Agrilus marcopoli</name>
    <dbReference type="NCBI Taxonomy" id="224129"/>
    <lineage>
        <taxon>Eukaryota</taxon>
        <taxon>Metazoa</taxon>
        <taxon>Ecdysozoa</taxon>
        <taxon>Arthropoda</taxon>
        <taxon>Hexapoda</taxon>
        <taxon>Insecta</taxon>
        <taxon>Pterygota</taxon>
        <taxon>Neoptera</taxon>
        <taxon>Endopterygota</taxon>
        <taxon>Coleoptera</taxon>
        <taxon>Polyphaga</taxon>
        <taxon>Elateriformia</taxon>
        <taxon>Buprestoidea</taxon>
        <taxon>Buprestidae</taxon>
        <taxon>Agrilinae</taxon>
        <taxon>Agrilus</taxon>
    </lineage>
</organism>
<proteinExistence type="predicted"/>
<feature type="signal peptide" evidence="1">
    <location>
        <begin position="1"/>
        <end position="23"/>
    </location>
</feature>
<dbReference type="InterPro" id="IPR004302">
    <property type="entry name" value="Cellulose/chitin-bd_N"/>
</dbReference>
<feature type="domain" description="Chitin-binding type-4" evidence="2">
    <location>
        <begin position="24"/>
        <end position="209"/>
    </location>
</feature>
<dbReference type="STRING" id="224129.A0A1W4X6I6"/>
<evidence type="ECO:0000259" key="2">
    <source>
        <dbReference type="Pfam" id="PF03067"/>
    </source>
</evidence>
<dbReference type="Pfam" id="PF03067">
    <property type="entry name" value="LPMO_10"/>
    <property type="match status" value="1"/>
</dbReference>
<dbReference type="Proteomes" id="UP000192223">
    <property type="component" value="Unplaced"/>
</dbReference>